<accession>A0A8J7RI65</accession>
<evidence type="ECO:0000313" key="2">
    <source>
        <dbReference type="EMBL" id="MBP2201356.1"/>
    </source>
</evidence>
<proteinExistence type="predicted"/>
<protein>
    <submittedName>
        <fullName evidence="2">Uncharacterized protein</fullName>
    </submittedName>
</protein>
<feature type="compositionally biased region" description="Polar residues" evidence="1">
    <location>
        <begin position="9"/>
        <end position="24"/>
    </location>
</feature>
<dbReference type="EMBL" id="JAGGMV010000002">
    <property type="protein sequence ID" value="MBP2201356.1"/>
    <property type="molecule type" value="Genomic_DNA"/>
</dbReference>
<comment type="caution">
    <text evidence="2">The sequence shown here is derived from an EMBL/GenBank/DDBJ whole genome shotgun (WGS) entry which is preliminary data.</text>
</comment>
<gene>
    <name evidence="2" type="ORF">J3E07_000768</name>
</gene>
<name>A0A8J7RI65_METVO</name>
<feature type="region of interest" description="Disordered" evidence="1">
    <location>
        <begin position="1"/>
        <end position="24"/>
    </location>
</feature>
<organism evidence="2 3">
    <name type="scientific">Methanococcus voltae</name>
    <dbReference type="NCBI Taxonomy" id="2188"/>
    <lineage>
        <taxon>Archaea</taxon>
        <taxon>Methanobacteriati</taxon>
        <taxon>Methanobacteriota</taxon>
        <taxon>Methanomada group</taxon>
        <taxon>Methanococci</taxon>
        <taxon>Methanococcales</taxon>
        <taxon>Methanococcaceae</taxon>
        <taxon>Methanococcus</taxon>
    </lineage>
</organism>
<dbReference type="RefSeq" id="WP_209590854.1">
    <property type="nucleotide sequence ID" value="NZ_JAGGMV010000002.1"/>
</dbReference>
<sequence>MKNAEIIKTATSKTQTSSIDQPVNNPKDCKNSATLALYHAVGARTEAIISNTEAIGTANLLNKYLIITYCNHLLKL</sequence>
<evidence type="ECO:0000256" key="1">
    <source>
        <dbReference type="SAM" id="MobiDB-lite"/>
    </source>
</evidence>
<dbReference type="Proteomes" id="UP000740329">
    <property type="component" value="Unassembled WGS sequence"/>
</dbReference>
<evidence type="ECO:0000313" key="3">
    <source>
        <dbReference type="Proteomes" id="UP000740329"/>
    </source>
</evidence>
<reference evidence="2" key="1">
    <citation type="submission" date="2021-03" db="EMBL/GenBank/DDBJ databases">
        <title>Genomic Encyclopedia of Type Strains, Phase IV (KMG-V): Genome sequencing to study the core and pangenomes of soil and plant-associated prokaryotes.</title>
        <authorList>
            <person name="Whitman W."/>
        </authorList>
    </citation>
    <scope>NUCLEOTIDE SEQUENCE</scope>
    <source>
        <strain evidence="2">C4</strain>
    </source>
</reference>
<dbReference type="AlphaFoldDB" id="A0A8J7RI65"/>